<accession>A0ABS7G1Q3</accession>
<dbReference type="Gene3D" id="2.50.20.10">
    <property type="entry name" value="Lipoprotein localisation LolA/LolB/LppX"/>
    <property type="match status" value="1"/>
</dbReference>
<gene>
    <name evidence="2" type="ORF">K1Y72_30015</name>
</gene>
<dbReference type="PROSITE" id="PS51318">
    <property type="entry name" value="TAT"/>
    <property type="match status" value="1"/>
</dbReference>
<protein>
    <recommendedName>
        <fullName evidence="4">Transcriptional regulator</fullName>
    </recommendedName>
</protein>
<sequence>MTEQSMVRGASRRRWLLVATLAAALCGAPFAFAALPARSAAVPPAALRARVLASARVPYQGLVETRGAIALPPLPGMADTAALLGAASRVRVWDDAPRRSRVALLAPTGERDYYQDGRGLAIWDYERALRTTVVGDPAVRLPRPGDLLPPVLARRLLGYARPGDALTALAPRRVAGRGVPGVRVVPADAGTTIAAVEVWADPADGLALEVRVLAKGARGPVLTTRFLDLDRARPDAGTVTARPAPGVATVRVETPDLISRLAARTTDPLPAALAGRRALPGTASVANVRAYQGGFSSFAVVPLPGRYGLHVLDTARAAGAAPLGVTGGEALLLRSAGLTAAIVHVPAGDRTFLVAGPVTDALAARVARELIS</sequence>
<evidence type="ECO:0000256" key="1">
    <source>
        <dbReference type="SAM" id="SignalP"/>
    </source>
</evidence>
<evidence type="ECO:0008006" key="4">
    <source>
        <dbReference type="Google" id="ProtNLM"/>
    </source>
</evidence>
<dbReference type="InterPro" id="IPR006311">
    <property type="entry name" value="TAT_signal"/>
</dbReference>
<dbReference type="Proteomes" id="UP000774570">
    <property type="component" value="Unassembled WGS sequence"/>
</dbReference>
<evidence type="ECO:0000313" key="2">
    <source>
        <dbReference type="EMBL" id="MBW8486637.1"/>
    </source>
</evidence>
<proteinExistence type="predicted"/>
<name>A0ABS7G1Q3_9ACTN</name>
<feature type="signal peptide" evidence="1">
    <location>
        <begin position="1"/>
        <end position="33"/>
    </location>
</feature>
<reference evidence="2 3" key="1">
    <citation type="submission" date="2021-07" db="EMBL/GenBank/DDBJ databases">
        <title>Actinomadura sp. PM05-2 isolated from lichen.</title>
        <authorList>
            <person name="Somphong A."/>
            <person name="Phongsopitanun W."/>
            <person name="Tanasupawat S."/>
            <person name="Peongsungnone V."/>
        </authorList>
    </citation>
    <scope>NUCLEOTIDE SEQUENCE [LARGE SCALE GENOMIC DNA]</scope>
    <source>
        <strain evidence="2 3">PM05-2</strain>
    </source>
</reference>
<keyword evidence="1" id="KW-0732">Signal</keyword>
<keyword evidence="3" id="KW-1185">Reference proteome</keyword>
<comment type="caution">
    <text evidence="2">The sequence shown here is derived from an EMBL/GenBank/DDBJ whole genome shotgun (WGS) entry which is preliminary data.</text>
</comment>
<feature type="chain" id="PRO_5047330903" description="Transcriptional regulator" evidence="1">
    <location>
        <begin position="34"/>
        <end position="372"/>
    </location>
</feature>
<dbReference type="RefSeq" id="WP_220169875.1">
    <property type="nucleotide sequence ID" value="NZ_JAIBOA010000025.1"/>
</dbReference>
<dbReference type="EMBL" id="JAIBOA010000025">
    <property type="protein sequence ID" value="MBW8486637.1"/>
    <property type="molecule type" value="Genomic_DNA"/>
</dbReference>
<evidence type="ECO:0000313" key="3">
    <source>
        <dbReference type="Proteomes" id="UP000774570"/>
    </source>
</evidence>
<organism evidence="2 3">
    <name type="scientific">Actinomadura parmotrematis</name>
    <dbReference type="NCBI Taxonomy" id="2864039"/>
    <lineage>
        <taxon>Bacteria</taxon>
        <taxon>Bacillati</taxon>
        <taxon>Actinomycetota</taxon>
        <taxon>Actinomycetes</taxon>
        <taxon>Streptosporangiales</taxon>
        <taxon>Thermomonosporaceae</taxon>
        <taxon>Actinomadura</taxon>
    </lineage>
</organism>